<dbReference type="PATRIC" id="fig|1470200.3.peg.1158"/>
<reference evidence="1 2" key="1">
    <citation type="submission" date="2014-11" db="EMBL/GenBank/DDBJ databases">
        <title>Genome of a novel goose pathogen.</title>
        <authorList>
            <person name="Hansen C.M."/>
            <person name="Hueffer K."/>
            <person name="Choi S.C."/>
        </authorList>
    </citation>
    <scope>NUCLEOTIDE SEQUENCE [LARGE SCALE GENOMIC DNA]</scope>
    <source>
        <strain evidence="1 2">KH1503</strain>
    </source>
</reference>
<dbReference type="Proteomes" id="UP000036027">
    <property type="component" value="Unassembled WGS sequence"/>
</dbReference>
<organism evidence="1 2">
    <name type="scientific">Neisseria arctica</name>
    <dbReference type="NCBI Taxonomy" id="1470200"/>
    <lineage>
        <taxon>Bacteria</taxon>
        <taxon>Pseudomonadati</taxon>
        <taxon>Pseudomonadota</taxon>
        <taxon>Betaproteobacteria</taxon>
        <taxon>Neisseriales</taxon>
        <taxon>Neisseriaceae</taxon>
        <taxon>Neisseria</taxon>
    </lineage>
</organism>
<protein>
    <submittedName>
        <fullName evidence="1">Uncharacterized protein</fullName>
    </submittedName>
</protein>
<dbReference type="RefSeq" id="WP_047760200.1">
    <property type="nucleotide sequence ID" value="NZ_CP091510.1"/>
</dbReference>
<keyword evidence="2" id="KW-1185">Reference proteome</keyword>
<dbReference type="EMBL" id="JTDO01000002">
    <property type="protein sequence ID" value="KLT73700.1"/>
    <property type="molecule type" value="Genomic_DNA"/>
</dbReference>
<sequence length="139" mass="15587">MGIFATQSPEDALRSDISAALIEQTATMILLPNPNADKKDYIEGLKLTEAEFNVIVNLDERSRCFLVKQGHSSAVCQLNLRGMDDVLSVISASTDNIEIMQRIIRENASRLGISVNQITPEQWLQDFYDQRKGSRSKQT</sequence>
<evidence type="ECO:0000313" key="2">
    <source>
        <dbReference type="Proteomes" id="UP000036027"/>
    </source>
</evidence>
<evidence type="ECO:0000313" key="1">
    <source>
        <dbReference type="EMBL" id="KLT73700.1"/>
    </source>
</evidence>
<comment type="caution">
    <text evidence="1">The sequence shown here is derived from an EMBL/GenBank/DDBJ whole genome shotgun (WGS) entry which is preliminary data.</text>
</comment>
<accession>A0A0J0YUC1</accession>
<dbReference type="Gene3D" id="3.40.50.300">
    <property type="entry name" value="P-loop containing nucleotide triphosphate hydrolases"/>
    <property type="match status" value="1"/>
</dbReference>
<dbReference type="STRING" id="1470200.PL75_01780"/>
<name>A0A0J0YUC1_9NEIS</name>
<dbReference type="InterPro" id="IPR027417">
    <property type="entry name" value="P-loop_NTPase"/>
</dbReference>
<proteinExistence type="predicted"/>
<gene>
    <name evidence="1" type="ORF">PL75_01780</name>
</gene>
<dbReference type="AlphaFoldDB" id="A0A0J0YUC1"/>